<organism evidence="4 5">
    <name type="scientific">Acerihabitans arboris</name>
    <dbReference type="NCBI Taxonomy" id="2691583"/>
    <lineage>
        <taxon>Bacteria</taxon>
        <taxon>Pseudomonadati</taxon>
        <taxon>Pseudomonadota</taxon>
        <taxon>Gammaproteobacteria</taxon>
        <taxon>Enterobacterales</taxon>
        <taxon>Pectobacteriaceae</taxon>
        <taxon>Acerihabitans</taxon>
    </lineage>
</organism>
<sequence length="278" mass="30126">MTAETSPDNSINAGDMPPQEANPETVSEVRRKRFPFVTGTLVKRLVMAAMTVGIVVPTVLCIVLTIQNNKMAIRVDSLEAAFRSGQFSQLSASVANLEKQLAGLEQRFAVKDDVTAEMNTLAEQISAQTDKNEQLSQAMADDRQTLLRQGGQMTTLQSVIDELKTRIPALIDQRERLEKAASVSDRPSAETQKAKRSSAKKSLRSARTVPLAAPFILTGIERRGGQVYAVVAPNGASSLSQMQLLALGDSAWGWTLRSAQGNEAIFSVNGIQQRLTAQ</sequence>
<comment type="caution">
    <text evidence="4">The sequence shown here is derived from an EMBL/GenBank/DDBJ whole genome shotgun (WGS) entry which is preliminary data.</text>
</comment>
<gene>
    <name evidence="4" type="ORF">GRH90_16175</name>
</gene>
<feature type="compositionally biased region" description="Basic residues" evidence="2">
    <location>
        <begin position="194"/>
        <end position="203"/>
    </location>
</feature>
<keyword evidence="1" id="KW-0175">Coiled coil</keyword>
<proteinExistence type="predicted"/>
<evidence type="ECO:0000313" key="5">
    <source>
        <dbReference type="Proteomes" id="UP000461443"/>
    </source>
</evidence>
<reference evidence="4 5" key="1">
    <citation type="submission" date="2019-12" db="EMBL/GenBank/DDBJ databases">
        <authorList>
            <person name="Lee S.D."/>
        </authorList>
    </citation>
    <scope>NUCLEOTIDE SEQUENCE [LARGE SCALE GENOMIC DNA]</scope>
    <source>
        <strain evidence="4 5">SAP-6</strain>
    </source>
</reference>
<dbReference type="EMBL" id="WUBS01000011">
    <property type="protein sequence ID" value="NDL64278.1"/>
    <property type="molecule type" value="Genomic_DNA"/>
</dbReference>
<protein>
    <submittedName>
        <fullName evidence="4">Plasmid transfer protein</fullName>
    </submittedName>
</protein>
<feature type="region of interest" description="Disordered" evidence="2">
    <location>
        <begin position="1"/>
        <end position="27"/>
    </location>
</feature>
<name>A0A845SP40_9GAMM</name>
<dbReference type="AlphaFoldDB" id="A0A845SP40"/>
<keyword evidence="3" id="KW-1133">Transmembrane helix</keyword>
<feature type="coiled-coil region" evidence="1">
    <location>
        <begin position="87"/>
        <end position="180"/>
    </location>
</feature>
<dbReference type="Proteomes" id="UP000461443">
    <property type="component" value="Unassembled WGS sequence"/>
</dbReference>
<evidence type="ECO:0000256" key="3">
    <source>
        <dbReference type="SAM" id="Phobius"/>
    </source>
</evidence>
<keyword evidence="3" id="KW-0472">Membrane</keyword>
<keyword evidence="3" id="KW-0812">Transmembrane</keyword>
<accession>A0A845SP40</accession>
<keyword evidence="5" id="KW-1185">Reference proteome</keyword>
<evidence type="ECO:0000256" key="1">
    <source>
        <dbReference type="SAM" id="Coils"/>
    </source>
</evidence>
<feature type="compositionally biased region" description="Polar residues" evidence="2">
    <location>
        <begin position="1"/>
        <end position="12"/>
    </location>
</feature>
<dbReference type="RefSeq" id="WP_162366993.1">
    <property type="nucleotide sequence ID" value="NZ_WUBS01000011.1"/>
</dbReference>
<evidence type="ECO:0000313" key="4">
    <source>
        <dbReference type="EMBL" id="NDL64278.1"/>
    </source>
</evidence>
<evidence type="ECO:0000256" key="2">
    <source>
        <dbReference type="SAM" id="MobiDB-lite"/>
    </source>
</evidence>
<reference evidence="4 5" key="2">
    <citation type="submission" date="2020-02" db="EMBL/GenBank/DDBJ databases">
        <title>The new genus of Enterobacteriales.</title>
        <authorList>
            <person name="Kim I.S."/>
        </authorList>
    </citation>
    <scope>NUCLEOTIDE SEQUENCE [LARGE SCALE GENOMIC DNA]</scope>
    <source>
        <strain evidence="4 5">SAP-6</strain>
    </source>
</reference>
<feature type="region of interest" description="Disordered" evidence="2">
    <location>
        <begin position="180"/>
        <end position="203"/>
    </location>
</feature>
<feature type="transmembrane region" description="Helical" evidence="3">
    <location>
        <begin position="45"/>
        <end position="66"/>
    </location>
</feature>